<keyword evidence="2" id="KW-1133">Transmembrane helix</keyword>
<name>A0AAV3F1N7_9FLAO</name>
<evidence type="ECO:0000313" key="4">
    <source>
        <dbReference type="Proteomes" id="UP000004834"/>
    </source>
</evidence>
<evidence type="ECO:0000313" key="3">
    <source>
        <dbReference type="EMBL" id="EHO09891.1"/>
    </source>
</evidence>
<evidence type="ECO:0000256" key="1">
    <source>
        <dbReference type="SAM" id="MobiDB-lite"/>
    </source>
</evidence>
<dbReference type="AlphaFoldDB" id="A0AAV3F1N7"/>
<evidence type="ECO:0000256" key="2">
    <source>
        <dbReference type="SAM" id="Phobius"/>
    </source>
</evidence>
<protein>
    <submittedName>
        <fullName evidence="3">Uncharacterized protein</fullName>
    </submittedName>
</protein>
<keyword evidence="2" id="KW-0812">Transmembrane</keyword>
<dbReference type="Proteomes" id="UP000004834">
    <property type="component" value="Unassembled WGS sequence"/>
</dbReference>
<accession>A0AAV3F1N7</accession>
<comment type="caution">
    <text evidence="3">The sequence shown here is derived from an EMBL/GenBank/DDBJ whole genome shotgun (WGS) entry which is preliminary data.</text>
</comment>
<feature type="compositionally biased region" description="Low complexity" evidence="1">
    <location>
        <begin position="64"/>
        <end position="82"/>
    </location>
</feature>
<keyword evidence="2" id="KW-0472">Membrane</keyword>
<organism evidence="3 4">
    <name type="scientific">Myroides odoratimimus CIP 101113</name>
    <dbReference type="NCBI Taxonomy" id="883154"/>
    <lineage>
        <taxon>Bacteria</taxon>
        <taxon>Pseudomonadati</taxon>
        <taxon>Bacteroidota</taxon>
        <taxon>Flavobacteriia</taxon>
        <taxon>Flavobacteriales</taxon>
        <taxon>Flavobacteriaceae</taxon>
        <taxon>Myroides</taxon>
    </lineage>
</organism>
<dbReference type="EMBL" id="AGEE01000028">
    <property type="protein sequence ID" value="EHO09891.1"/>
    <property type="molecule type" value="Genomic_DNA"/>
</dbReference>
<proteinExistence type="predicted"/>
<sequence length="232" mass="24431">MFPELSEKKQQSIYRAWAGSRSDPNYRENIPNYDMDNILIISNGSRDTVPNEWLNEIVITSDGGYTNSNSGGSSDSNWSNGDFAGRPSSGDSHYNISNDSFIDFASGEGSDATNNEIAKKIPATAGLAVGAAGTMLEGFDKTIQKIGFTPTKLASVGKGLGVASRVIAVAEVSSGQRDWNDSNRFNAIATGLGIAAVIIAGSPSIILGGLSIMVGLVAAAYSSQSYSMNYDY</sequence>
<feature type="region of interest" description="Disordered" evidence="1">
    <location>
        <begin position="64"/>
        <end position="84"/>
    </location>
</feature>
<reference evidence="3 4" key="1">
    <citation type="submission" date="2011-11" db="EMBL/GenBank/DDBJ databases">
        <title>The Genome Sequence of Myroides odoratimimus CIP 101113.</title>
        <authorList>
            <person name="Earl A."/>
            <person name="Ward D."/>
            <person name="Feldgarden M."/>
            <person name="Gevers D."/>
            <person name="Huys G."/>
            <person name="Young S.K."/>
            <person name="Zeng Q."/>
            <person name="Gargeya S."/>
            <person name="Fitzgerald M."/>
            <person name="Haas B."/>
            <person name="Abouelleil A."/>
            <person name="Alvarado L."/>
            <person name="Arachchi H.M."/>
            <person name="Berlin A."/>
            <person name="Brown A."/>
            <person name="Chapman S.B."/>
            <person name="Chen Z."/>
            <person name="Dunbar C."/>
            <person name="Freedman E."/>
            <person name="Gearin G."/>
            <person name="Goldberg J."/>
            <person name="Griggs A."/>
            <person name="Gujja S."/>
            <person name="Heiman D."/>
            <person name="Howarth C."/>
            <person name="Larson L."/>
            <person name="Lui A."/>
            <person name="MacDonald P.J.P."/>
            <person name="Montmayeur A."/>
            <person name="Murphy C."/>
            <person name="Neiman D."/>
            <person name="Pearson M."/>
            <person name="Priest M."/>
            <person name="Roberts A."/>
            <person name="Saif S."/>
            <person name="Shea T."/>
            <person name="Shenoy N."/>
            <person name="Sisk P."/>
            <person name="Stolte C."/>
            <person name="Sykes S."/>
            <person name="Wortman J."/>
            <person name="Nusbaum C."/>
            <person name="Birren B."/>
        </authorList>
    </citation>
    <scope>NUCLEOTIDE SEQUENCE [LARGE SCALE GENOMIC DNA]</scope>
    <source>
        <strain evidence="3 4">CIP 101113</strain>
    </source>
</reference>
<gene>
    <name evidence="3" type="ORF">HMPREF9715_02256</name>
</gene>
<feature type="transmembrane region" description="Helical" evidence="2">
    <location>
        <begin position="192"/>
        <end position="221"/>
    </location>
</feature>